<evidence type="ECO:0000256" key="3">
    <source>
        <dbReference type="SAM" id="Phobius"/>
    </source>
</evidence>
<feature type="transmembrane region" description="Helical" evidence="3">
    <location>
        <begin position="65"/>
        <end position="85"/>
    </location>
</feature>
<evidence type="ECO:0000256" key="1">
    <source>
        <dbReference type="ARBA" id="ARBA00012528"/>
    </source>
</evidence>
<dbReference type="PROSITE" id="PS50887">
    <property type="entry name" value="GGDEF"/>
    <property type="match status" value="1"/>
</dbReference>
<feature type="domain" description="GGDEF" evidence="4">
    <location>
        <begin position="245"/>
        <end position="367"/>
    </location>
</feature>
<dbReference type="SMART" id="SM00267">
    <property type="entry name" value="GGDEF"/>
    <property type="match status" value="1"/>
</dbReference>
<dbReference type="InterPro" id="IPR029787">
    <property type="entry name" value="Nucleotide_cyclase"/>
</dbReference>
<accession>A0A1I3HRN2</accession>
<dbReference type="NCBIfam" id="TIGR00254">
    <property type="entry name" value="GGDEF"/>
    <property type="match status" value="1"/>
</dbReference>
<dbReference type="AlphaFoldDB" id="A0A1I3HRN2"/>
<proteinExistence type="predicted"/>
<evidence type="ECO:0000259" key="4">
    <source>
        <dbReference type="PROSITE" id="PS50887"/>
    </source>
</evidence>
<dbReference type="GO" id="GO:1902201">
    <property type="term" value="P:negative regulation of bacterial-type flagellum-dependent cell motility"/>
    <property type="evidence" value="ECO:0007669"/>
    <property type="project" value="TreeGrafter"/>
</dbReference>
<keyword evidence="6" id="KW-1185">Reference proteome</keyword>
<comment type="catalytic activity">
    <reaction evidence="2">
        <text>2 GTP = 3',3'-c-di-GMP + 2 diphosphate</text>
        <dbReference type="Rhea" id="RHEA:24898"/>
        <dbReference type="ChEBI" id="CHEBI:33019"/>
        <dbReference type="ChEBI" id="CHEBI:37565"/>
        <dbReference type="ChEBI" id="CHEBI:58805"/>
        <dbReference type="EC" id="2.7.7.65"/>
    </reaction>
</comment>
<keyword evidence="3" id="KW-1133">Transmembrane helix</keyword>
<dbReference type="EMBL" id="FORI01000001">
    <property type="protein sequence ID" value="SFI38438.1"/>
    <property type="molecule type" value="Genomic_DNA"/>
</dbReference>
<dbReference type="InterPro" id="IPR043128">
    <property type="entry name" value="Rev_trsase/Diguanyl_cyclase"/>
</dbReference>
<dbReference type="EC" id="2.7.7.65" evidence="1"/>
<feature type="transmembrane region" description="Helical" evidence="3">
    <location>
        <begin position="176"/>
        <end position="193"/>
    </location>
</feature>
<keyword evidence="3" id="KW-0812">Transmembrane</keyword>
<reference evidence="6" key="1">
    <citation type="submission" date="2016-10" db="EMBL/GenBank/DDBJ databases">
        <authorList>
            <person name="Varghese N."/>
            <person name="Submissions S."/>
        </authorList>
    </citation>
    <scope>NUCLEOTIDE SEQUENCE [LARGE SCALE GENOMIC DNA]</scope>
    <source>
        <strain evidence="6">XBD1002</strain>
    </source>
</reference>
<keyword evidence="3" id="KW-0472">Membrane</keyword>
<dbReference type="GO" id="GO:0052621">
    <property type="term" value="F:diguanylate cyclase activity"/>
    <property type="evidence" value="ECO:0007669"/>
    <property type="project" value="UniProtKB-EC"/>
</dbReference>
<dbReference type="GO" id="GO:0043709">
    <property type="term" value="P:cell adhesion involved in single-species biofilm formation"/>
    <property type="evidence" value="ECO:0007669"/>
    <property type="project" value="TreeGrafter"/>
</dbReference>
<evidence type="ECO:0000313" key="5">
    <source>
        <dbReference type="EMBL" id="SFI38438.1"/>
    </source>
</evidence>
<gene>
    <name evidence="5" type="ORF">SAMN04487775_10133</name>
</gene>
<protein>
    <recommendedName>
        <fullName evidence="1">diguanylate cyclase</fullName>
        <ecNumber evidence="1">2.7.7.65</ecNumber>
    </recommendedName>
</protein>
<dbReference type="SUPFAM" id="SSF55073">
    <property type="entry name" value="Nucleotide cyclase"/>
    <property type="match status" value="1"/>
</dbReference>
<feature type="transmembrane region" description="Helical" evidence="3">
    <location>
        <begin position="125"/>
        <end position="142"/>
    </location>
</feature>
<dbReference type="Pfam" id="PF00990">
    <property type="entry name" value="GGDEF"/>
    <property type="match status" value="1"/>
</dbReference>
<dbReference type="PANTHER" id="PTHR45138:SF9">
    <property type="entry name" value="DIGUANYLATE CYCLASE DGCM-RELATED"/>
    <property type="match status" value="1"/>
</dbReference>
<dbReference type="PANTHER" id="PTHR45138">
    <property type="entry name" value="REGULATORY COMPONENTS OF SENSORY TRANSDUCTION SYSTEM"/>
    <property type="match status" value="1"/>
</dbReference>
<dbReference type="Proteomes" id="UP000182737">
    <property type="component" value="Unassembled WGS sequence"/>
</dbReference>
<evidence type="ECO:0000313" key="6">
    <source>
        <dbReference type="Proteomes" id="UP000182737"/>
    </source>
</evidence>
<name>A0A1I3HRN2_9SPIR</name>
<dbReference type="GO" id="GO:0005886">
    <property type="term" value="C:plasma membrane"/>
    <property type="evidence" value="ECO:0007669"/>
    <property type="project" value="TreeGrafter"/>
</dbReference>
<dbReference type="InterPro" id="IPR050469">
    <property type="entry name" value="Diguanylate_Cyclase"/>
</dbReference>
<dbReference type="CDD" id="cd01949">
    <property type="entry name" value="GGDEF"/>
    <property type="match status" value="1"/>
</dbReference>
<feature type="transmembrane region" description="Helical" evidence="3">
    <location>
        <begin position="97"/>
        <end position="119"/>
    </location>
</feature>
<dbReference type="Gene3D" id="3.30.70.270">
    <property type="match status" value="1"/>
</dbReference>
<evidence type="ECO:0000256" key="2">
    <source>
        <dbReference type="ARBA" id="ARBA00034247"/>
    </source>
</evidence>
<dbReference type="RefSeq" id="WP_074929599.1">
    <property type="nucleotide sequence ID" value="NZ_FORI01000001.1"/>
</dbReference>
<organism evidence="5 6">
    <name type="scientific">Treponema bryantii</name>
    <dbReference type="NCBI Taxonomy" id="163"/>
    <lineage>
        <taxon>Bacteria</taxon>
        <taxon>Pseudomonadati</taxon>
        <taxon>Spirochaetota</taxon>
        <taxon>Spirochaetia</taxon>
        <taxon>Spirochaetales</taxon>
        <taxon>Treponemataceae</taxon>
        <taxon>Treponema</taxon>
    </lineage>
</organism>
<feature type="transmembrane region" description="Helical" evidence="3">
    <location>
        <begin position="29"/>
        <end position="53"/>
    </location>
</feature>
<dbReference type="InterPro" id="IPR000160">
    <property type="entry name" value="GGDEF_dom"/>
</dbReference>
<sequence>MISKIKKILGLDQLHPDVQYFLDSANLSIACPASFIVMVIELSLFINTILYAFKSGRAPSANNLFYRTLYGVLCLASAQLFFYSIYHKIKKDTFKRFTLNTCITIFFISTLAFGTIISLKDYNNGEQILVFITMELFVACLFMVKPYLAIITITVSFGIFYYLMDMTHGISSATRVNYPVIMMFFILVNLAHYQQFLKIAKNNVVNHTLAEQLRNSSRYDFLTKLKNRTALNMDFEESNNPNLNAPFIVMLTDIDDFKSFNDTNGHNYGDELLKRFAAIMQNHFGKTHCYRYGGDEYLIVLPEIKEELFLEKLKIARECTQDQFHFSGGYTHGIVTSSKDLHKLINRADEKLYQAKENGKNQVIGSF</sequence>